<protein>
    <submittedName>
        <fullName evidence="1">Uncharacterized protein</fullName>
    </submittedName>
</protein>
<gene>
    <name evidence="1" type="ORF">MRB53_014671</name>
</gene>
<sequence length="381" mass="42048">MAYSITEQVSNVVRSLGKNLNHKISEILMLLINHKNAGSLGALAGFAIAIAFTWKFLRSPSRRRQGQRKRRGSASTSNHGTQADEDGDSEIQSRLLLKDNDAIDESHPPLKLTLAQIVRKKLNGSRKMTCQLLGVLLEESSPEELQNHATVRSSVVEVLTEIAKSCDVYLMETILDDESGERALTALENAGLFKTGGLVKDKVLFCSTENGRSSFVRQLEPDWHVDTNLEIISQLARFIRYELHIWPVDSGCVAMSFNRGAIDVAHGKYVSRNLRIIVDRCWLLCTGPGCNIPKQRWNCRCRAGLRSPFAGMLNIGANDKLDLQPSTIKDSGEPLDVFNVLHAALIMVAAGRKASHLFSRRNVPKEHPSPVISLSGSAGPF</sequence>
<comment type="caution">
    <text evidence="1">The sequence shown here is derived from an EMBL/GenBank/DDBJ whole genome shotgun (WGS) entry which is preliminary data.</text>
</comment>
<keyword evidence="2" id="KW-1185">Reference proteome</keyword>
<name>A0ACC2KBK7_PERAE</name>
<dbReference type="Proteomes" id="UP001234297">
    <property type="component" value="Chromosome 4"/>
</dbReference>
<evidence type="ECO:0000313" key="1">
    <source>
        <dbReference type="EMBL" id="KAJ8618485.1"/>
    </source>
</evidence>
<accession>A0ACC2KBK7</accession>
<proteinExistence type="predicted"/>
<evidence type="ECO:0000313" key="2">
    <source>
        <dbReference type="Proteomes" id="UP001234297"/>
    </source>
</evidence>
<reference evidence="1 2" key="1">
    <citation type="journal article" date="2022" name="Hortic Res">
        <title>A haplotype resolved chromosomal level avocado genome allows analysis of novel avocado genes.</title>
        <authorList>
            <person name="Nath O."/>
            <person name="Fletcher S.J."/>
            <person name="Hayward A."/>
            <person name="Shaw L.M."/>
            <person name="Masouleh A.K."/>
            <person name="Furtado A."/>
            <person name="Henry R.J."/>
            <person name="Mitter N."/>
        </authorList>
    </citation>
    <scope>NUCLEOTIDE SEQUENCE [LARGE SCALE GENOMIC DNA]</scope>
    <source>
        <strain evidence="2">cv. Hass</strain>
    </source>
</reference>
<organism evidence="1 2">
    <name type="scientific">Persea americana</name>
    <name type="common">Avocado</name>
    <dbReference type="NCBI Taxonomy" id="3435"/>
    <lineage>
        <taxon>Eukaryota</taxon>
        <taxon>Viridiplantae</taxon>
        <taxon>Streptophyta</taxon>
        <taxon>Embryophyta</taxon>
        <taxon>Tracheophyta</taxon>
        <taxon>Spermatophyta</taxon>
        <taxon>Magnoliopsida</taxon>
        <taxon>Magnoliidae</taxon>
        <taxon>Laurales</taxon>
        <taxon>Lauraceae</taxon>
        <taxon>Persea</taxon>
    </lineage>
</organism>
<dbReference type="EMBL" id="CM056812">
    <property type="protein sequence ID" value="KAJ8618485.1"/>
    <property type="molecule type" value="Genomic_DNA"/>
</dbReference>